<accession>A0ABV6I0X5</accession>
<keyword evidence="1" id="KW-0812">Transmembrane</keyword>
<comment type="caution">
    <text evidence="2">The sequence shown here is derived from an EMBL/GenBank/DDBJ whole genome shotgun (WGS) entry which is preliminary data.</text>
</comment>
<evidence type="ECO:0000256" key="1">
    <source>
        <dbReference type="SAM" id="Phobius"/>
    </source>
</evidence>
<evidence type="ECO:0000313" key="2">
    <source>
        <dbReference type="EMBL" id="MFC0339871.1"/>
    </source>
</evidence>
<keyword evidence="3" id="KW-1185">Reference proteome</keyword>
<dbReference type="InterPro" id="IPR016174">
    <property type="entry name" value="Di-haem_cyt_TM"/>
</dbReference>
<evidence type="ECO:0000313" key="3">
    <source>
        <dbReference type="Proteomes" id="UP001589799"/>
    </source>
</evidence>
<dbReference type="Proteomes" id="UP001589799">
    <property type="component" value="Unassembled WGS sequence"/>
</dbReference>
<keyword evidence="1" id="KW-1133">Transmembrane helix</keyword>
<dbReference type="RefSeq" id="WP_377697557.1">
    <property type="nucleotide sequence ID" value="NZ_JBHLWE010000013.1"/>
</dbReference>
<evidence type="ECO:0008006" key="4">
    <source>
        <dbReference type="Google" id="ProtNLM"/>
    </source>
</evidence>
<keyword evidence="1" id="KW-0472">Membrane</keyword>
<name>A0ABV6I0X5_9RHOB</name>
<gene>
    <name evidence="2" type="ORF">ACFFII_03715</name>
</gene>
<protein>
    <recommendedName>
        <fullName evidence="4">Cytochrome b561 domain-containing protein</fullName>
    </recommendedName>
</protein>
<feature type="transmembrane region" description="Helical" evidence="1">
    <location>
        <begin position="30"/>
        <end position="55"/>
    </location>
</feature>
<reference evidence="2 3" key="1">
    <citation type="submission" date="2024-09" db="EMBL/GenBank/DDBJ databases">
        <authorList>
            <person name="Sun Q."/>
            <person name="Mori K."/>
        </authorList>
    </citation>
    <scope>NUCLEOTIDE SEQUENCE [LARGE SCALE GENOMIC DNA]</scope>
    <source>
        <strain evidence="2 3">KCTC 22789</strain>
    </source>
</reference>
<dbReference type="EMBL" id="JBHLWE010000013">
    <property type="protein sequence ID" value="MFC0339871.1"/>
    <property type="molecule type" value="Genomic_DNA"/>
</dbReference>
<proteinExistence type="predicted"/>
<organism evidence="2 3">
    <name type="scientific">Paracoccus niistensis</name>
    <dbReference type="NCBI Taxonomy" id="632935"/>
    <lineage>
        <taxon>Bacteria</taxon>
        <taxon>Pseudomonadati</taxon>
        <taxon>Pseudomonadota</taxon>
        <taxon>Alphaproteobacteria</taxon>
        <taxon>Rhodobacterales</taxon>
        <taxon>Paracoccaceae</taxon>
        <taxon>Paracoccus</taxon>
    </lineage>
</organism>
<dbReference type="SUPFAM" id="SSF81342">
    <property type="entry name" value="Transmembrane di-heme cytochromes"/>
    <property type="match status" value="1"/>
</dbReference>
<sequence>MGLIIATIALGLLGDTLPYRAGETAARSNFIYALHKTVGIVVLAVALAFATWLFLSPRP</sequence>